<dbReference type="CDD" id="cd00102">
    <property type="entry name" value="IPT"/>
    <property type="match status" value="1"/>
</dbReference>
<dbReference type="CDD" id="cd00603">
    <property type="entry name" value="IPT_PCSR"/>
    <property type="match status" value="2"/>
</dbReference>
<dbReference type="InterPro" id="IPR052387">
    <property type="entry name" value="Fibrocystin"/>
</dbReference>
<sequence length="551" mass="59318">MKNIKSIFVVFIVLTAFLSACKKDDIKFPQLESVSLSLLPSGKVSFKGNIKSVGKNEIIEYGFRYSSDPSISEISGINLSLGNKPVVGDFSIESDIYLNNIQFQRILYARAYLKDNRGTVFGDVINITLPAYTLTNVSPSIGKTGDVITITGQFNTADITKVAVRFANVSAKVLTVSATRITVEVPANINNTSSYSNQVNLQVLIANQTIGNYTFFLLPVVTNYFPKSGPIGSTITITGENFNYQSYSNSLRIYLDNIPVDYSLVNSREIRVTVPTNITKSQFKVSYTLNGTLTTLADDFTASAPVITSISPTSGYPGTNITLFGSHLGQYYNAYSIGNVIMSFYSNGSNISATVPHNLTAGEHSVRLRIGPFDVEAPQKFRLLTPSITSFSPTSGSPGEEIELTGNFQSGAYYYVNFGSHQSYSRQATSTKLVVTVPSGVAIGNVKISLVQGSQTYTAPGDFTVRGHSITSFSPTSGVPGQIVTINGTGFNSFYGNNTVRFGSTNAIVLSGTSTSLRVTVPTSVQLGQMKITVVTNGQTVVSENNFTITN</sequence>
<feature type="domain" description="IPT/TIG" evidence="2">
    <location>
        <begin position="304"/>
        <end position="384"/>
    </location>
</feature>
<dbReference type="Gene3D" id="2.60.40.10">
    <property type="entry name" value="Immunoglobulins"/>
    <property type="match status" value="5"/>
</dbReference>
<evidence type="ECO:0000256" key="1">
    <source>
        <dbReference type="ARBA" id="ARBA00022729"/>
    </source>
</evidence>
<evidence type="ECO:0000259" key="2">
    <source>
        <dbReference type="SMART" id="SM00429"/>
    </source>
</evidence>
<feature type="domain" description="IPT/TIG" evidence="2">
    <location>
        <begin position="385"/>
        <end position="466"/>
    </location>
</feature>
<dbReference type="PANTHER" id="PTHR46769">
    <property type="entry name" value="POLYCYSTIC KIDNEY AND HEPATIC DISEASE 1 (AUTOSOMAL RECESSIVE)-LIKE 1"/>
    <property type="match status" value="1"/>
</dbReference>
<dbReference type="InterPro" id="IPR014756">
    <property type="entry name" value="Ig_E-set"/>
</dbReference>
<dbReference type="PANTHER" id="PTHR46769:SF2">
    <property type="entry name" value="FIBROCYSTIN-L ISOFORM 2 PRECURSOR-RELATED"/>
    <property type="match status" value="1"/>
</dbReference>
<protein>
    <recommendedName>
        <fullName evidence="2">IPT/TIG domain-containing protein</fullName>
    </recommendedName>
</protein>
<organism evidence="3 4">
    <name type="scientific">Pedobacter puniceum</name>
    <dbReference type="NCBI Taxonomy" id="2666136"/>
    <lineage>
        <taxon>Bacteria</taxon>
        <taxon>Pseudomonadati</taxon>
        <taxon>Bacteroidota</taxon>
        <taxon>Sphingobacteriia</taxon>
        <taxon>Sphingobacteriales</taxon>
        <taxon>Sphingobacteriaceae</taxon>
        <taxon>Pedobacter</taxon>
    </lineage>
</organism>
<dbReference type="InterPro" id="IPR002909">
    <property type="entry name" value="IPT_dom"/>
</dbReference>
<gene>
    <name evidence="3" type="ORF">GJJ64_04325</name>
</gene>
<dbReference type="SMART" id="SM00429">
    <property type="entry name" value="IPT"/>
    <property type="match status" value="5"/>
</dbReference>
<keyword evidence="4" id="KW-1185">Reference proteome</keyword>
<dbReference type="AlphaFoldDB" id="A0A7K0FMD4"/>
<reference evidence="3 4" key="1">
    <citation type="submission" date="2019-11" db="EMBL/GenBank/DDBJ databases">
        <authorList>
            <person name="Cheng Q."/>
            <person name="Yang Z."/>
        </authorList>
    </citation>
    <scope>NUCLEOTIDE SEQUENCE [LARGE SCALE GENOMIC DNA]</scope>
    <source>
        <strain evidence="3 4">HX-22-1</strain>
    </source>
</reference>
<feature type="domain" description="IPT/TIG" evidence="2">
    <location>
        <begin position="469"/>
        <end position="550"/>
    </location>
</feature>
<name>A0A7K0FMD4_9SPHI</name>
<evidence type="ECO:0000313" key="3">
    <source>
        <dbReference type="EMBL" id="MRX46410.1"/>
    </source>
</evidence>
<dbReference type="Pfam" id="PF01833">
    <property type="entry name" value="TIG"/>
    <property type="match status" value="5"/>
</dbReference>
<feature type="domain" description="IPT/TIG" evidence="2">
    <location>
        <begin position="218"/>
        <end position="303"/>
    </location>
</feature>
<comment type="caution">
    <text evidence="3">The sequence shown here is derived from an EMBL/GenBank/DDBJ whole genome shotgun (WGS) entry which is preliminary data.</text>
</comment>
<dbReference type="SUPFAM" id="SSF81296">
    <property type="entry name" value="E set domains"/>
    <property type="match status" value="5"/>
</dbReference>
<accession>A0A7K0FMD4</accession>
<proteinExistence type="predicted"/>
<dbReference type="RefSeq" id="WP_154286507.1">
    <property type="nucleotide sequence ID" value="NZ_WKJI01000001.1"/>
</dbReference>
<evidence type="ECO:0000313" key="4">
    <source>
        <dbReference type="Proteomes" id="UP000462931"/>
    </source>
</evidence>
<dbReference type="Proteomes" id="UP000462931">
    <property type="component" value="Unassembled WGS sequence"/>
</dbReference>
<dbReference type="EMBL" id="WKJI01000001">
    <property type="protein sequence ID" value="MRX46410.1"/>
    <property type="molecule type" value="Genomic_DNA"/>
</dbReference>
<dbReference type="PROSITE" id="PS51257">
    <property type="entry name" value="PROKAR_LIPOPROTEIN"/>
    <property type="match status" value="1"/>
</dbReference>
<dbReference type="InterPro" id="IPR013783">
    <property type="entry name" value="Ig-like_fold"/>
</dbReference>
<feature type="domain" description="IPT/TIG" evidence="2">
    <location>
        <begin position="129"/>
        <end position="216"/>
    </location>
</feature>
<keyword evidence="1" id="KW-0732">Signal</keyword>